<evidence type="ECO:0000256" key="5">
    <source>
        <dbReference type="ARBA" id="ARBA00022729"/>
    </source>
</evidence>
<dbReference type="InterPro" id="IPR039426">
    <property type="entry name" value="TonB-dep_rcpt-like"/>
</dbReference>
<evidence type="ECO:0000256" key="8">
    <source>
        <dbReference type="ARBA" id="ARBA00023170"/>
    </source>
</evidence>
<evidence type="ECO:0000313" key="15">
    <source>
        <dbReference type="EMBL" id="ABA87412.1"/>
    </source>
</evidence>
<feature type="chain" id="PRO_5004223575" evidence="12">
    <location>
        <begin position="34"/>
        <end position="675"/>
    </location>
</feature>
<feature type="domain" description="TonB-dependent receptor plug" evidence="14">
    <location>
        <begin position="62"/>
        <end position="160"/>
    </location>
</feature>
<dbReference type="GO" id="GO:0015344">
    <property type="term" value="F:siderophore uptake transmembrane transporter activity"/>
    <property type="evidence" value="ECO:0007669"/>
    <property type="project" value="TreeGrafter"/>
</dbReference>
<dbReference type="EMBL" id="CP000142">
    <property type="protein sequence ID" value="ABA87412.1"/>
    <property type="molecule type" value="Genomic_DNA"/>
</dbReference>
<feature type="signal peptide" evidence="12">
    <location>
        <begin position="1"/>
        <end position="33"/>
    </location>
</feature>
<accession>Q3A880</accession>
<dbReference type="Pfam" id="PF00593">
    <property type="entry name" value="TonB_dep_Rec_b-barrel"/>
    <property type="match status" value="1"/>
</dbReference>
<dbReference type="InterPro" id="IPR036942">
    <property type="entry name" value="Beta-barrel_TonB_sf"/>
</dbReference>
<evidence type="ECO:0000256" key="11">
    <source>
        <dbReference type="RuleBase" id="RU003357"/>
    </source>
</evidence>
<feature type="domain" description="TonB-dependent receptor-like beta-barrel" evidence="13">
    <location>
        <begin position="264"/>
        <end position="649"/>
    </location>
</feature>
<keyword evidence="8" id="KW-0675">Receptor</keyword>
<evidence type="ECO:0000256" key="7">
    <source>
        <dbReference type="ARBA" id="ARBA00023136"/>
    </source>
</evidence>
<sequence>MINCRKVKKRYSPARCFWHAVLAGCLLATSAAAADDRANGVFVLGEVEVVGNEEQSAASVLTERVTEEELRGFNRDDVAEALDLLPGVHMSKTGARNESTVYVRGFDLRHVPLYLDGIPMYVPYDGYPDLRRFTTFDLSQIVLSKGFASVLYGPNTMGGAINLISKRPEKAFEGNCGAGYASGDSYQAYLNLGTNQGWWYLQTGASWYNIDHFRLSDDFRETAAEDGGQRENSYQRDRKINIKLGLTPHGDDEYAFSYIYQHGVKGTPPYTGSDSSTRVRYWRWPYWEKESYYFNSRTALGEASYVKTRLYYDRYMNSLFSYDDAEYDTITRPYAFRSNYDDHTYGGSLEVGTDLLPRNRLKLAFHYKRDVHKEHNWPDPYQRFEDEIYSVGAEDTVTLTDRLQMVVGLSYDAIKTLDAQDLISGEPVDFPKDESDAWNPQIGLFYELSDTATLYATVAHKTRLATIKDKYSYRLGTAIPNPDLKPEKAINYQIGYRDRLWDRFSLSAALFYSDIEDFILQATVQDPDDPTATTKQNQNVGKVEQYGLELGLSGDLTETVEAGINYTLMERNNRSSGDKLTNTPNHKLFTYVRYRPLSWLSLQADLDYSSNSYSSSDGVRIAGEFVVVNTKAVFEPLPGLTVEAGINNLFDTNYAYDEGFPEAGINYFGNVAYRF</sequence>
<evidence type="ECO:0000256" key="12">
    <source>
        <dbReference type="SAM" id="SignalP"/>
    </source>
</evidence>
<reference evidence="15 16" key="2">
    <citation type="journal article" date="2012" name="BMC Genomics">
        <title>The genome of Pelobacter carbinolicus reveals surprising metabolic capabilities and physiological features.</title>
        <authorList>
            <person name="Aklujkar M."/>
            <person name="Haveman S.A."/>
            <person name="Didonato R.Jr."/>
            <person name="Chertkov O."/>
            <person name="Han C.S."/>
            <person name="Land M.L."/>
            <person name="Brown P."/>
            <person name="Lovley D.R."/>
        </authorList>
    </citation>
    <scope>NUCLEOTIDE SEQUENCE [LARGE SCALE GENOMIC DNA]</scope>
    <source>
        <strain evidence="16">DSM 2380 / NBRC 103641 / GraBd1</strain>
    </source>
</reference>
<keyword evidence="5 12" id="KW-0732">Signal</keyword>
<evidence type="ECO:0000313" key="16">
    <source>
        <dbReference type="Proteomes" id="UP000002534"/>
    </source>
</evidence>
<dbReference type="HOGENOM" id="CLU_008287_8_2_7"/>
<dbReference type="eggNOG" id="COG4771">
    <property type="taxonomic scope" value="Bacteria"/>
</dbReference>
<keyword evidence="9 10" id="KW-0998">Cell outer membrane</keyword>
<keyword evidence="6 11" id="KW-0798">TonB box</keyword>
<dbReference type="GO" id="GO:0009279">
    <property type="term" value="C:cell outer membrane"/>
    <property type="evidence" value="ECO:0007669"/>
    <property type="project" value="UniProtKB-SubCell"/>
</dbReference>
<evidence type="ECO:0000256" key="9">
    <source>
        <dbReference type="ARBA" id="ARBA00023237"/>
    </source>
</evidence>
<evidence type="ECO:0000256" key="10">
    <source>
        <dbReference type="PROSITE-ProRule" id="PRU01360"/>
    </source>
</evidence>
<dbReference type="InterPro" id="IPR012910">
    <property type="entry name" value="Plug_dom"/>
</dbReference>
<keyword evidence="4 10" id="KW-0812">Transmembrane</keyword>
<dbReference type="InterPro" id="IPR000531">
    <property type="entry name" value="Beta-barrel_TonB"/>
</dbReference>
<reference evidence="16" key="1">
    <citation type="submission" date="2005-10" db="EMBL/GenBank/DDBJ databases">
        <title>Complete sequence of Pelobacter carbinolicus DSM 2380.</title>
        <authorList>
            <person name="Copeland A."/>
            <person name="Lucas S."/>
            <person name="Lapidus A."/>
            <person name="Barry K."/>
            <person name="Detter J.C."/>
            <person name="Glavina T."/>
            <person name="Hammon N."/>
            <person name="Israni S."/>
            <person name="Pitluck S."/>
            <person name="Chertkov O."/>
            <person name="Schmutz J."/>
            <person name="Larimer F."/>
            <person name="Land M."/>
            <person name="Kyrpides N."/>
            <person name="Ivanova N."/>
            <person name="Richardson P."/>
        </authorList>
    </citation>
    <scope>NUCLEOTIDE SEQUENCE [LARGE SCALE GENOMIC DNA]</scope>
    <source>
        <strain evidence="16">DSM 2380 / NBRC 103641 / GraBd1</strain>
    </source>
</reference>
<dbReference type="PROSITE" id="PS52016">
    <property type="entry name" value="TONB_DEPENDENT_REC_3"/>
    <property type="match status" value="1"/>
</dbReference>
<dbReference type="KEGG" id="pca:Pcar_0151"/>
<dbReference type="Proteomes" id="UP000002534">
    <property type="component" value="Chromosome"/>
</dbReference>
<name>Q3A880_SYNC1</name>
<evidence type="ECO:0000256" key="6">
    <source>
        <dbReference type="ARBA" id="ARBA00023077"/>
    </source>
</evidence>
<evidence type="ECO:0000259" key="14">
    <source>
        <dbReference type="Pfam" id="PF07715"/>
    </source>
</evidence>
<proteinExistence type="inferred from homology"/>
<keyword evidence="2 10" id="KW-0813">Transport</keyword>
<gene>
    <name evidence="15" type="ordered locus">Pcar_0151</name>
</gene>
<comment type="similarity">
    <text evidence="10 11">Belongs to the TonB-dependent receptor family.</text>
</comment>
<dbReference type="AlphaFoldDB" id="Q3A880"/>
<organism evidence="15 16">
    <name type="scientific">Syntrophotalea carbinolica (strain DSM 2380 / NBRC 103641 / GraBd1)</name>
    <name type="common">Pelobacter carbinolicus</name>
    <dbReference type="NCBI Taxonomy" id="338963"/>
    <lineage>
        <taxon>Bacteria</taxon>
        <taxon>Pseudomonadati</taxon>
        <taxon>Thermodesulfobacteriota</taxon>
        <taxon>Desulfuromonadia</taxon>
        <taxon>Desulfuromonadales</taxon>
        <taxon>Syntrophotaleaceae</taxon>
        <taxon>Syntrophotalea</taxon>
    </lineage>
</organism>
<dbReference type="CDD" id="cd01347">
    <property type="entry name" value="ligand_gated_channel"/>
    <property type="match status" value="1"/>
</dbReference>
<dbReference type="InterPro" id="IPR037066">
    <property type="entry name" value="Plug_dom_sf"/>
</dbReference>
<protein>
    <submittedName>
        <fullName evidence="15">Ligand-gated TonB-dependent outer membrane channel</fullName>
    </submittedName>
</protein>
<keyword evidence="3 10" id="KW-1134">Transmembrane beta strand</keyword>
<dbReference type="PANTHER" id="PTHR30069:SF29">
    <property type="entry name" value="HEMOGLOBIN AND HEMOGLOBIN-HAPTOGLOBIN-BINDING PROTEIN 1-RELATED"/>
    <property type="match status" value="1"/>
</dbReference>
<keyword evidence="7 10" id="KW-0472">Membrane</keyword>
<evidence type="ECO:0000256" key="1">
    <source>
        <dbReference type="ARBA" id="ARBA00004571"/>
    </source>
</evidence>
<evidence type="ECO:0000256" key="4">
    <source>
        <dbReference type="ARBA" id="ARBA00022692"/>
    </source>
</evidence>
<evidence type="ECO:0000259" key="13">
    <source>
        <dbReference type="Pfam" id="PF00593"/>
    </source>
</evidence>
<dbReference type="SUPFAM" id="SSF56935">
    <property type="entry name" value="Porins"/>
    <property type="match status" value="1"/>
</dbReference>
<keyword evidence="16" id="KW-1185">Reference proteome</keyword>
<evidence type="ECO:0000256" key="3">
    <source>
        <dbReference type="ARBA" id="ARBA00022452"/>
    </source>
</evidence>
<dbReference type="PANTHER" id="PTHR30069">
    <property type="entry name" value="TONB-DEPENDENT OUTER MEMBRANE RECEPTOR"/>
    <property type="match status" value="1"/>
</dbReference>
<dbReference type="GO" id="GO:0044718">
    <property type="term" value="P:siderophore transmembrane transport"/>
    <property type="evidence" value="ECO:0007669"/>
    <property type="project" value="TreeGrafter"/>
</dbReference>
<comment type="subcellular location">
    <subcellularLocation>
        <location evidence="1 10">Cell outer membrane</location>
        <topology evidence="1 10">Multi-pass membrane protein</topology>
    </subcellularLocation>
</comment>
<dbReference type="Pfam" id="PF07715">
    <property type="entry name" value="Plug"/>
    <property type="match status" value="1"/>
</dbReference>
<dbReference type="Gene3D" id="2.170.130.10">
    <property type="entry name" value="TonB-dependent receptor, plug domain"/>
    <property type="match status" value="1"/>
</dbReference>
<dbReference type="Gene3D" id="2.40.170.20">
    <property type="entry name" value="TonB-dependent receptor, beta-barrel domain"/>
    <property type="match status" value="1"/>
</dbReference>
<dbReference type="STRING" id="338963.Pcar_0151"/>
<evidence type="ECO:0000256" key="2">
    <source>
        <dbReference type="ARBA" id="ARBA00022448"/>
    </source>
</evidence>